<dbReference type="RefSeq" id="WP_081144268.1">
    <property type="nucleotide sequence ID" value="NZ_CP015897.1"/>
</dbReference>
<dbReference type="Proteomes" id="UP000192085">
    <property type="component" value="Chromosome"/>
</dbReference>
<dbReference type="EMBL" id="CP015897">
    <property type="protein sequence ID" value="ARD98507.1"/>
    <property type="molecule type" value="Genomic_DNA"/>
</dbReference>
<proteinExistence type="predicted"/>
<evidence type="ECO:0000313" key="2">
    <source>
        <dbReference type="Proteomes" id="UP000192085"/>
    </source>
</evidence>
<dbReference type="AlphaFoldDB" id="A0A1V0NEZ1"/>
<gene>
    <name evidence="1" type="ORF">LL275_0875</name>
</gene>
<sequence>MNFYEQQLERFRRNFDFSLKIYEGRPLEQKALCIQMEEKVEHFRIPKNFSMLYQERQRLINYIQDTYLEVKTQKEAGKYGS</sequence>
<accession>A0A1V0NEZ1</accession>
<evidence type="ECO:0000313" key="1">
    <source>
        <dbReference type="EMBL" id="ARD98507.1"/>
    </source>
</evidence>
<organism evidence="1 2">
    <name type="scientific">Lactococcus lactis subsp. lactis</name>
    <name type="common">Streptococcus lactis</name>
    <dbReference type="NCBI Taxonomy" id="1360"/>
    <lineage>
        <taxon>Bacteria</taxon>
        <taxon>Bacillati</taxon>
        <taxon>Bacillota</taxon>
        <taxon>Bacilli</taxon>
        <taxon>Lactobacillales</taxon>
        <taxon>Streptococcaceae</taxon>
        <taxon>Lactococcus</taxon>
    </lineage>
</organism>
<name>A0A1V0NEZ1_LACLL</name>
<reference evidence="1 2" key="1">
    <citation type="journal article" date="2017" name="BMC Genomics">
        <title>Comparative and functional genomics of the Lactococcus lactis taxon; insights into evolution and niche adaptation.</title>
        <authorList>
            <person name="Kelleher P."/>
            <person name="Bottacini F."/>
            <person name="Mahony J."/>
            <person name="Kilcawley K.N."/>
            <person name="van Sinderen D."/>
        </authorList>
    </citation>
    <scope>NUCLEOTIDE SEQUENCE [LARGE SCALE GENOMIC DNA]</scope>
    <source>
        <strain evidence="1 2">275</strain>
    </source>
</reference>
<protein>
    <submittedName>
        <fullName evidence="1">Uncharacterized protein</fullName>
    </submittedName>
</protein>